<dbReference type="InterPro" id="IPR008999">
    <property type="entry name" value="Actin-crosslinking"/>
</dbReference>
<evidence type="ECO:0000256" key="1">
    <source>
        <dbReference type="SAM" id="MobiDB-lite"/>
    </source>
</evidence>
<dbReference type="InParanoid" id="A0A218Z0B1"/>
<accession>A0A218Z0B1</accession>
<sequence>MSFDMADPTPELDDSTACGGAVTPPETVTDLLENDCPSVDLKESSSVPWPGSTFIIRSVSSGRVVTLVEGRIELAPPGGRGSIHWACVQKMGHLKILIPNTFAPNPEHPHPVKIGYEMVLTLMEWLGFRNPVSGRYLGYCGNGKLRCEAGKQKGWEDFCVRLTPEGGYVLLMTHDEKLWYVGSVNDHGMEKLAKVSERVKDAIVWEFVKV</sequence>
<name>A0A218Z0B1_9HELO</name>
<reference evidence="2 3" key="1">
    <citation type="submission" date="2017-04" db="EMBL/GenBank/DDBJ databases">
        <title>Draft genome sequence of Marssonina coronaria NL1: causal agent of apple blotch.</title>
        <authorList>
            <person name="Cheng Q."/>
        </authorList>
    </citation>
    <scope>NUCLEOTIDE SEQUENCE [LARGE SCALE GENOMIC DNA]</scope>
    <source>
        <strain evidence="2 3">NL1</strain>
    </source>
</reference>
<gene>
    <name evidence="2" type="ORF">B2J93_8426</name>
</gene>
<feature type="region of interest" description="Disordered" evidence="1">
    <location>
        <begin position="1"/>
        <end position="23"/>
    </location>
</feature>
<dbReference type="OrthoDB" id="5289641at2759"/>
<dbReference type="SUPFAM" id="SSF50405">
    <property type="entry name" value="Actin-crosslinking proteins"/>
    <property type="match status" value="1"/>
</dbReference>
<proteinExistence type="predicted"/>
<dbReference type="Proteomes" id="UP000242519">
    <property type="component" value="Unassembled WGS sequence"/>
</dbReference>
<comment type="caution">
    <text evidence="2">The sequence shown here is derived from an EMBL/GenBank/DDBJ whole genome shotgun (WGS) entry which is preliminary data.</text>
</comment>
<evidence type="ECO:0000313" key="3">
    <source>
        <dbReference type="Proteomes" id="UP000242519"/>
    </source>
</evidence>
<protein>
    <submittedName>
        <fullName evidence="2">Uncharacterized protein</fullName>
    </submittedName>
</protein>
<dbReference type="PANTHER" id="PTHR39697:SF1">
    <property type="entry name" value="RICIN B LECTIN DOMAIN-CONTAINING PROTEIN"/>
    <property type="match status" value="1"/>
</dbReference>
<dbReference type="PANTHER" id="PTHR39697">
    <property type="entry name" value="RICIN B LECTIN DOMAIN-CONTAINING PROTEIN-RELATED"/>
    <property type="match status" value="1"/>
</dbReference>
<dbReference type="AlphaFoldDB" id="A0A218Z0B1"/>
<organism evidence="2 3">
    <name type="scientific">Diplocarpon coronariae</name>
    <dbReference type="NCBI Taxonomy" id="2795749"/>
    <lineage>
        <taxon>Eukaryota</taxon>
        <taxon>Fungi</taxon>
        <taxon>Dikarya</taxon>
        <taxon>Ascomycota</taxon>
        <taxon>Pezizomycotina</taxon>
        <taxon>Leotiomycetes</taxon>
        <taxon>Helotiales</taxon>
        <taxon>Drepanopezizaceae</taxon>
        <taxon>Diplocarpon</taxon>
    </lineage>
</organism>
<keyword evidence="3" id="KW-1185">Reference proteome</keyword>
<dbReference type="EMBL" id="MZNU01000308">
    <property type="protein sequence ID" value="OWP00735.1"/>
    <property type="molecule type" value="Genomic_DNA"/>
</dbReference>
<evidence type="ECO:0000313" key="2">
    <source>
        <dbReference type="EMBL" id="OWP00735.1"/>
    </source>
</evidence>